<dbReference type="Proteomes" id="UP000604083">
    <property type="component" value="Unassembled WGS sequence"/>
</dbReference>
<comment type="caution">
    <text evidence="4">The sequence shown here is derived from an EMBL/GenBank/DDBJ whole genome shotgun (WGS) entry which is preliminary data.</text>
</comment>
<keyword evidence="5" id="KW-1185">Reference proteome</keyword>
<protein>
    <recommendedName>
        <fullName evidence="2">Universal stress protein</fullName>
    </recommendedName>
</protein>
<feature type="domain" description="UspA" evidence="3">
    <location>
        <begin position="1"/>
        <end position="143"/>
    </location>
</feature>
<dbReference type="Gene3D" id="3.40.50.620">
    <property type="entry name" value="HUPs"/>
    <property type="match status" value="1"/>
</dbReference>
<dbReference type="InterPro" id="IPR014729">
    <property type="entry name" value="Rossmann-like_a/b/a_fold"/>
</dbReference>
<dbReference type="Pfam" id="PF00582">
    <property type="entry name" value="Usp"/>
    <property type="match status" value="1"/>
</dbReference>
<dbReference type="PANTHER" id="PTHR46268">
    <property type="entry name" value="STRESS RESPONSE PROTEIN NHAX"/>
    <property type="match status" value="1"/>
</dbReference>
<dbReference type="InterPro" id="IPR006015">
    <property type="entry name" value="Universal_stress_UspA"/>
</dbReference>
<dbReference type="SUPFAM" id="SSF52402">
    <property type="entry name" value="Adenine nucleotide alpha hydrolases-like"/>
    <property type="match status" value="1"/>
</dbReference>
<dbReference type="AlphaFoldDB" id="A0A934VG72"/>
<evidence type="ECO:0000259" key="3">
    <source>
        <dbReference type="Pfam" id="PF00582"/>
    </source>
</evidence>
<sequence length="144" mass="15568">MKRILAAIDFSDVSSEVLAQTAALAQATGAQVTLVHGIEQLAAFYDIYGYTIPDVTSFETHARQRAQKALEERAQELQLSPDRYQTRVLTGPLVDSLIDCAREIDADLIVLGSHGHGIVARMLLGSTAQRIVNEAVLPSLIVPA</sequence>
<comment type="similarity">
    <text evidence="1 2">Belongs to the universal stress protein A family.</text>
</comment>
<evidence type="ECO:0000256" key="1">
    <source>
        <dbReference type="ARBA" id="ARBA00008791"/>
    </source>
</evidence>
<comment type="subcellular location">
    <subcellularLocation>
        <location evidence="2">Cytoplasm</location>
    </subcellularLocation>
</comment>
<evidence type="ECO:0000313" key="4">
    <source>
        <dbReference type="EMBL" id="MBK1832533.1"/>
    </source>
</evidence>
<dbReference type="RefSeq" id="WP_200389967.1">
    <property type="nucleotide sequence ID" value="NZ_JAENIO010000001.1"/>
</dbReference>
<proteinExistence type="inferred from homology"/>
<reference evidence="4" key="1">
    <citation type="submission" date="2021-01" db="EMBL/GenBank/DDBJ databases">
        <title>Modified the classification status of verrucomicrobia.</title>
        <authorList>
            <person name="Feng X."/>
        </authorList>
    </citation>
    <scope>NUCLEOTIDE SEQUENCE</scope>
    <source>
        <strain evidence="4">KCTC 12986</strain>
    </source>
</reference>
<dbReference type="PIRSF" id="PIRSF006276">
    <property type="entry name" value="UspA"/>
    <property type="match status" value="1"/>
</dbReference>
<dbReference type="GO" id="GO:0005737">
    <property type="term" value="C:cytoplasm"/>
    <property type="evidence" value="ECO:0007669"/>
    <property type="project" value="UniProtKB-SubCell"/>
</dbReference>
<dbReference type="PANTHER" id="PTHR46268:SF6">
    <property type="entry name" value="UNIVERSAL STRESS PROTEIN UP12"/>
    <property type="match status" value="1"/>
</dbReference>
<dbReference type="EMBL" id="JAENIO010000001">
    <property type="protein sequence ID" value="MBK1832533.1"/>
    <property type="molecule type" value="Genomic_DNA"/>
</dbReference>
<accession>A0A934VG72</accession>
<evidence type="ECO:0000256" key="2">
    <source>
        <dbReference type="PIRNR" id="PIRNR006276"/>
    </source>
</evidence>
<name>A0A934VG72_9BACT</name>
<evidence type="ECO:0000313" key="5">
    <source>
        <dbReference type="Proteomes" id="UP000604083"/>
    </source>
</evidence>
<dbReference type="PRINTS" id="PR01438">
    <property type="entry name" value="UNVRSLSTRESS"/>
</dbReference>
<dbReference type="InterPro" id="IPR006016">
    <property type="entry name" value="UspA"/>
</dbReference>
<organism evidence="4 5">
    <name type="scientific">Roseibacillus ishigakijimensis</name>
    <dbReference type="NCBI Taxonomy" id="454146"/>
    <lineage>
        <taxon>Bacteria</taxon>
        <taxon>Pseudomonadati</taxon>
        <taxon>Verrucomicrobiota</taxon>
        <taxon>Verrucomicrobiia</taxon>
        <taxon>Verrucomicrobiales</taxon>
        <taxon>Verrucomicrobiaceae</taxon>
        <taxon>Roseibacillus</taxon>
    </lineage>
</organism>
<keyword evidence="2" id="KW-0963">Cytoplasm</keyword>
<dbReference type="CDD" id="cd00293">
    <property type="entry name" value="USP-like"/>
    <property type="match status" value="1"/>
</dbReference>
<gene>
    <name evidence="4" type="ORF">JIN78_00555</name>
</gene>